<proteinExistence type="predicted"/>
<dbReference type="AlphaFoldDB" id="A0A0B0PQ03"/>
<evidence type="ECO:0000313" key="2">
    <source>
        <dbReference type="EMBL" id="KHG26917.1"/>
    </source>
</evidence>
<dbReference type="EMBL" id="KN439133">
    <property type="protein sequence ID" value="KHG26917.1"/>
    <property type="molecule type" value="Genomic_DNA"/>
</dbReference>
<feature type="transmembrane region" description="Helical" evidence="1">
    <location>
        <begin position="32"/>
        <end position="54"/>
    </location>
</feature>
<keyword evidence="1" id="KW-0472">Membrane</keyword>
<gene>
    <name evidence="2" type="ORF">F383_02771</name>
</gene>
<accession>A0A0B0PQ03</accession>
<keyword evidence="3" id="KW-1185">Reference proteome</keyword>
<reference evidence="3" key="1">
    <citation type="submission" date="2014-09" db="EMBL/GenBank/DDBJ databases">
        <authorList>
            <person name="Mudge J."/>
            <person name="Ramaraj T."/>
            <person name="Lindquist I.E."/>
            <person name="Bharti A.K."/>
            <person name="Sundararajan A."/>
            <person name="Cameron C.T."/>
            <person name="Woodward J.E."/>
            <person name="May G.D."/>
            <person name="Brubaker C."/>
            <person name="Broadhvest J."/>
            <person name="Wilkins T.A."/>
        </authorList>
    </citation>
    <scope>NUCLEOTIDE SEQUENCE</scope>
    <source>
        <strain evidence="3">cv. AKA8401</strain>
    </source>
</reference>
<keyword evidence="1" id="KW-0812">Transmembrane</keyword>
<protein>
    <submittedName>
        <fullName evidence="2">Uncharacterized protein</fullName>
    </submittedName>
</protein>
<evidence type="ECO:0000313" key="3">
    <source>
        <dbReference type="Proteomes" id="UP000032142"/>
    </source>
</evidence>
<evidence type="ECO:0000256" key="1">
    <source>
        <dbReference type="SAM" id="Phobius"/>
    </source>
</evidence>
<sequence>MLLILDLSSVARVSFLMTINASPSTHISRKPISFAMVIACKHAFALAVVGSVIFSHG</sequence>
<keyword evidence="1" id="KW-1133">Transmembrane helix</keyword>
<dbReference type="Proteomes" id="UP000032142">
    <property type="component" value="Unassembled WGS sequence"/>
</dbReference>
<organism evidence="2 3">
    <name type="scientific">Gossypium arboreum</name>
    <name type="common">Tree cotton</name>
    <name type="synonym">Gossypium nanking</name>
    <dbReference type="NCBI Taxonomy" id="29729"/>
    <lineage>
        <taxon>Eukaryota</taxon>
        <taxon>Viridiplantae</taxon>
        <taxon>Streptophyta</taxon>
        <taxon>Embryophyta</taxon>
        <taxon>Tracheophyta</taxon>
        <taxon>Spermatophyta</taxon>
        <taxon>Magnoliopsida</taxon>
        <taxon>eudicotyledons</taxon>
        <taxon>Gunneridae</taxon>
        <taxon>Pentapetalae</taxon>
        <taxon>rosids</taxon>
        <taxon>malvids</taxon>
        <taxon>Malvales</taxon>
        <taxon>Malvaceae</taxon>
        <taxon>Malvoideae</taxon>
        <taxon>Gossypium</taxon>
    </lineage>
</organism>
<name>A0A0B0PQ03_GOSAR</name>